<keyword evidence="2" id="KW-0800">Toxin</keyword>
<feature type="chain" id="PRO_5026900873" evidence="7">
    <location>
        <begin position="22"/>
        <end position="491"/>
    </location>
</feature>
<dbReference type="PANTHER" id="PTHR24260">
    <property type="match status" value="1"/>
</dbReference>
<dbReference type="FunFam" id="2.40.10.10:FF:000068">
    <property type="entry name" value="transmembrane protease serine 2"/>
    <property type="match status" value="1"/>
</dbReference>
<keyword evidence="3" id="KW-1015">Disulfide bond</keyword>
<evidence type="ECO:0000256" key="7">
    <source>
        <dbReference type="SAM" id="SignalP"/>
    </source>
</evidence>
<dbReference type="PANTHER" id="PTHR24260:SF136">
    <property type="entry name" value="GH08193P-RELATED"/>
    <property type="match status" value="1"/>
</dbReference>
<dbReference type="PROSITE" id="PS50240">
    <property type="entry name" value="TRYPSIN_DOM"/>
    <property type="match status" value="1"/>
</dbReference>
<name>A0A6J1NB99_BICAN</name>
<dbReference type="SMART" id="SM00020">
    <property type="entry name" value="Tryp_SPc"/>
    <property type="match status" value="1"/>
</dbReference>
<keyword evidence="4" id="KW-1199">Hemostasis impairing toxin</keyword>
<feature type="signal peptide" evidence="7">
    <location>
        <begin position="1"/>
        <end position="21"/>
    </location>
</feature>
<organism evidence="9 10">
    <name type="scientific">Bicyclus anynana</name>
    <name type="common">Squinting bush brown butterfly</name>
    <dbReference type="NCBI Taxonomy" id="110368"/>
    <lineage>
        <taxon>Eukaryota</taxon>
        <taxon>Metazoa</taxon>
        <taxon>Ecdysozoa</taxon>
        <taxon>Arthropoda</taxon>
        <taxon>Hexapoda</taxon>
        <taxon>Insecta</taxon>
        <taxon>Pterygota</taxon>
        <taxon>Neoptera</taxon>
        <taxon>Endopterygota</taxon>
        <taxon>Lepidoptera</taxon>
        <taxon>Glossata</taxon>
        <taxon>Ditrysia</taxon>
        <taxon>Papilionoidea</taxon>
        <taxon>Nymphalidae</taxon>
        <taxon>Satyrinae</taxon>
        <taxon>Satyrini</taxon>
        <taxon>Mycalesina</taxon>
        <taxon>Bicyclus</taxon>
    </lineage>
</organism>
<keyword evidence="7" id="KW-0732">Signal</keyword>
<proteinExistence type="predicted"/>
<reference evidence="10" key="2">
    <citation type="submission" date="2025-08" db="UniProtKB">
        <authorList>
            <consortium name="RefSeq"/>
        </authorList>
    </citation>
    <scope>IDENTIFICATION</scope>
</reference>
<feature type="domain" description="Peptidase S1" evidence="8">
    <location>
        <begin position="258"/>
        <end position="489"/>
    </location>
</feature>
<dbReference type="RefSeq" id="XP_023942322.1">
    <property type="nucleotide sequence ID" value="XM_024086554.2"/>
</dbReference>
<dbReference type="GO" id="GO:0006508">
    <property type="term" value="P:proteolysis"/>
    <property type="evidence" value="ECO:0007669"/>
    <property type="project" value="InterPro"/>
</dbReference>
<protein>
    <submittedName>
        <fullName evidence="10">Uncharacterized protein LOC112048869</fullName>
    </submittedName>
</protein>
<dbReference type="Pfam" id="PF00089">
    <property type="entry name" value="Trypsin"/>
    <property type="match status" value="1"/>
</dbReference>
<dbReference type="GO" id="GO:0005576">
    <property type="term" value="C:extracellular region"/>
    <property type="evidence" value="ECO:0007669"/>
    <property type="project" value="UniProtKB-SubCell"/>
</dbReference>
<evidence type="ECO:0000256" key="6">
    <source>
        <dbReference type="ARBA" id="ARBA00084094"/>
    </source>
</evidence>
<evidence type="ECO:0000259" key="8">
    <source>
        <dbReference type="PROSITE" id="PS50240"/>
    </source>
</evidence>
<dbReference type="InterPro" id="IPR051333">
    <property type="entry name" value="CLIP_Serine_Protease"/>
</dbReference>
<evidence type="ECO:0000313" key="10">
    <source>
        <dbReference type="RefSeq" id="XP_023942322.1"/>
    </source>
</evidence>
<evidence type="ECO:0000256" key="4">
    <source>
        <dbReference type="ARBA" id="ARBA00023240"/>
    </source>
</evidence>
<dbReference type="InterPro" id="IPR009003">
    <property type="entry name" value="Peptidase_S1_PA"/>
</dbReference>
<dbReference type="KEGG" id="bany:112048869"/>
<dbReference type="Gene3D" id="2.40.10.10">
    <property type="entry name" value="Trypsin-like serine proteases"/>
    <property type="match status" value="1"/>
</dbReference>
<sequence length="491" mass="54556">MRYVRLEIIFIAILAVSTVKSECVTYVECLGSFFGSFFSNHKSFVTETQVGNVTVPGFETVKVGDEDLNNLLSGVSDFVKKELDGNINFGPQLNIFQNIGNNTAIFVKSITINNNFGDHNHGSTFKNMSLKETIQERLPTDTLDALSFTTSNPFSSNITSINELLIDKLKNKVKENEILDAVDPLELYDEMDNDDNSTDYLHIDYLEMYKDTTNEYTDIKPTESTTDTYKFNNYITENSSQRLDVITFETFMNNSSITVENTSDCNNTKTDVTGAIFPWIAAIFIKNDTSDQFDYYCDGALLSQSIVITAARCLEYYGSEVVAKNLLVLLGKSSLQSMSGAERAVKVNSVIVHEKFKKGTSENDIALLLVEGVTLNDRIQTACLGTEGGSEAITTGWAISGELTVIPFDIDHSSQCEILNGNNTFCSVYGNEVSVCPSYGGVYAAKQDSGWYLRGIRSGDPSDRGLCFDRTVYYTDLRNHVEWINDILNTG</sequence>
<dbReference type="InterPro" id="IPR001254">
    <property type="entry name" value="Trypsin_dom"/>
</dbReference>
<reference evidence="9" key="1">
    <citation type="submission" date="2025-05" db="UniProtKB">
        <authorList>
            <consortium name="RefSeq"/>
        </authorList>
    </citation>
    <scope>NUCLEOTIDE SEQUENCE [LARGE SCALE GENOMIC DNA]</scope>
</reference>
<dbReference type="SUPFAM" id="SSF50494">
    <property type="entry name" value="Trypsin-like serine proteases"/>
    <property type="match status" value="1"/>
</dbReference>
<dbReference type="InterPro" id="IPR043504">
    <property type="entry name" value="Peptidase_S1_PA_chymotrypsin"/>
</dbReference>
<dbReference type="OrthoDB" id="7468414at2759"/>
<dbReference type="Proteomes" id="UP001652582">
    <property type="component" value="Chromosome 2"/>
</dbReference>
<dbReference type="GO" id="GO:0090729">
    <property type="term" value="F:toxin activity"/>
    <property type="evidence" value="ECO:0007669"/>
    <property type="project" value="UniProtKB-KW"/>
</dbReference>
<keyword evidence="9" id="KW-1185">Reference proteome</keyword>
<comment type="function">
    <text evidence="5">Fibrinolytic activity; shows preferential cleavage of Arg-Gly bonds in all three fibrinogen chains. Contact with the caterpillars causes severe bleeding, due the anticoagulant effect of the protein.</text>
</comment>
<evidence type="ECO:0000313" key="9">
    <source>
        <dbReference type="Proteomes" id="UP001652582"/>
    </source>
</evidence>
<comment type="subcellular location">
    <subcellularLocation>
        <location evidence="1">Secreted</location>
        <location evidence="1">Extracellular space</location>
    </subcellularLocation>
</comment>
<evidence type="ECO:0000256" key="1">
    <source>
        <dbReference type="ARBA" id="ARBA00004239"/>
    </source>
</evidence>
<evidence type="ECO:0000256" key="5">
    <source>
        <dbReference type="ARBA" id="ARBA00055534"/>
    </source>
</evidence>
<accession>A0A6J1NB99</accession>
<dbReference type="GO" id="GO:0004252">
    <property type="term" value="F:serine-type endopeptidase activity"/>
    <property type="evidence" value="ECO:0007669"/>
    <property type="project" value="InterPro"/>
</dbReference>
<keyword evidence="6" id="KW-1205">Fibrinolytic toxin</keyword>
<evidence type="ECO:0000256" key="3">
    <source>
        <dbReference type="ARBA" id="ARBA00023157"/>
    </source>
</evidence>
<dbReference type="AlphaFoldDB" id="A0A6J1NB99"/>
<dbReference type="GeneID" id="112048869"/>
<gene>
    <name evidence="10" type="primary">LOC112048869</name>
</gene>
<evidence type="ECO:0000256" key="2">
    <source>
        <dbReference type="ARBA" id="ARBA00022656"/>
    </source>
</evidence>